<evidence type="ECO:0000259" key="3">
    <source>
        <dbReference type="Pfam" id="PF20028"/>
    </source>
</evidence>
<name>A0ABV8HHI5_9ACTN</name>
<dbReference type="Gene3D" id="2.40.10.120">
    <property type="match status" value="1"/>
</dbReference>
<gene>
    <name evidence="4" type="ORF">ACFO3J_03755</name>
</gene>
<comment type="caution">
    <text evidence="4">The sequence shown here is derived from an EMBL/GenBank/DDBJ whole genome shotgun (WGS) entry which is preliminary data.</text>
</comment>
<feature type="domain" description="Effector-associated" evidence="2">
    <location>
        <begin position="207"/>
        <end position="303"/>
    </location>
</feature>
<keyword evidence="5" id="KW-1185">Reference proteome</keyword>
<evidence type="ECO:0000313" key="4">
    <source>
        <dbReference type="EMBL" id="MFC4030583.1"/>
    </source>
</evidence>
<dbReference type="Pfam" id="PF19956">
    <property type="entry name" value="EAD2"/>
    <property type="match status" value="1"/>
</dbReference>
<feature type="compositionally biased region" description="Basic and acidic residues" evidence="1">
    <location>
        <begin position="311"/>
        <end position="338"/>
    </location>
</feature>
<dbReference type="SUPFAM" id="SSF50494">
    <property type="entry name" value="Trypsin-like serine proteases"/>
    <property type="match status" value="1"/>
</dbReference>
<evidence type="ECO:0000256" key="1">
    <source>
        <dbReference type="SAM" id="MobiDB-lite"/>
    </source>
</evidence>
<dbReference type="Pfam" id="PF20028">
    <property type="entry name" value="VMAP-C"/>
    <property type="match status" value="1"/>
</dbReference>
<organism evidence="4 5">
    <name type="scientific">Streptomyces polygonati</name>
    <dbReference type="NCBI Taxonomy" id="1617087"/>
    <lineage>
        <taxon>Bacteria</taxon>
        <taxon>Bacillati</taxon>
        <taxon>Actinomycetota</taxon>
        <taxon>Actinomycetes</taxon>
        <taxon>Kitasatosporales</taxon>
        <taxon>Streptomycetaceae</taxon>
        <taxon>Streptomyces</taxon>
    </lineage>
</organism>
<dbReference type="RefSeq" id="WP_386426115.1">
    <property type="nucleotide sequence ID" value="NZ_JBHSBB010000005.1"/>
</dbReference>
<dbReference type="Pfam" id="PF13365">
    <property type="entry name" value="Trypsin_2"/>
    <property type="match status" value="1"/>
</dbReference>
<reference evidence="5" key="1">
    <citation type="journal article" date="2019" name="Int. J. Syst. Evol. Microbiol.">
        <title>The Global Catalogue of Microorganisms (GCM) 10K type strain sequencing project: providing services to taxonomists for standard genome sequencing and annotation.</title>
        <authorList>
            <consortium name="The Broad Institute Genomics Platform"/>
            <consortium name="The Broad Institute Genome Sequencing Center for Infectious Disease"/>
            <person name="Wu L."/>
            <person name="Ma J."/>
        </authorList>
    </citation>
    <scope>NUCLEOTIDE SEQUENCE [LARGE SCALE GENOMIC DNA]</scope>
    <source>
        <strain evidence="5">CGMCC 4.7237</strain>
    </source>
</reference>
<protein>
    <submittedName>
        <fullName evidence="4">Trypsin-like peptidase domain-containing protein</fullName>
    </submittedName>
</protein>
<sequence>MHAAVPGTRTCGKFLGSGFLVGPGVAVTCAHVAARAGREPVVVTAAGEQPSVTVVRMVPESPDGGRFHPYPDLAVLAVDGLPGHAVAALAASDPAPGTEVAAFGYSTVTPTLGVRWDSLMLRVAGPSDRYLRVLGDRVREGHSGSMLLDPAGLVVGILKGSSSYSESQGGWFTPVSALREVLGRPAAPPPSPAASVPHPAPSDAELVGILLAFPSLIRADGRHDLLTRMGAHLALPHAFEADERSAPREHLFRIVASCRRFDAGHDIYGGAAVNGLAAMDALVAALEDLAPYETALGRLRELVGRAAPEPPDSRPAPDSDRPDPDGVRPEPRAARERRLDESLADLITRFHELVGATTRAAAPKPGSAWPQGADELLAALLGGLGRSRSGAAPLAERLVREVREHPGGPDAGLFTLRTAARTALRGAGPAVGTLAWLELTVLGLTGDAPLPAAICVELVAALHMLSDPPTPAEIARHIPDVAGAALRTGRETLPEIMLWLSDLRGASGPGPLIGFLTALAADRPPAAYDRFSALRQLLGRIPVAPDPEPTVPSQGRLIIQIRVEALDPEHVPDGRYELRGAYYVQPQNGDPLVPLNRSLTASKPFRRSELMRPGSKRLPDWAELAREVGRARGGVRVEFLLPLDLLGHDAELWSAGSTGTALGLHHPVVVRSLERYTDTWVHGPWQRRWRHLRRDTSYPKVLDRIEWPPLGAEPREPAAAGPAAGLAAWLGEHQESACLGLSMPYDRLAAGTRAAVRDALFNEGVPVMVWRRDPGDHRELVSALSDMEPLRLSDLPEAVHRCRRERRNAGDQDVGHHITLFWDDADCVDFDQDRRFSGMA</sequence>
<feature type="domain" description="vWA-MoxR associated protein C-terminal" evidence="3">
    <location>
        <begin position="617"/>
        <end position="825"/>
    </location>
</feature>
<dbReference type="EMBL" id="JBHSBB010000005">
    <property type="protein sequence ID" value="MFC4030583.1"/>
    <property type="molecule type" value="Genomic_DNA"/>
</dbReference>
<dbReference type="InterPro" id="IPR045431">
    <property type="entry name" value="EAD2"/>
</dbReference>
<proteinExistence type="predicted"/>
<evidence type="ECO:0000259" key="2">
    <source>
        <dbReference type="Pfam" id="PF19956"/>
    </source>
</evidence>
<dbReference type="InterPro" id="IPR009003">
    <property type="entry name" value="Peptidase_S1_PA"/>
</dbReference>
<dbReference type="InterPro" id="IPR045450">
    <property type="entry name" value="VMAP_C"/>
</dbReference>
<accession>A0ABV8HHI5</accession>
<feature type="region of interest" description="Disordered" evidence="1">
    <location>
        <begin position="304"/>
        <end position="338"/>
    </location>
</feature>
<evidence type="ECO:0000313" key="5">
    <source>
        <dbReference type="Proteomes" id="UP001595765"/>
    </source>
</evidence>
<dbReference type="Proteomes" id="UP001595765">
    <property type="component" value="Unassembled WGS sequence"/>
</dbReference>